<accession>A0A3R6EZZ4</accession>
<feature type="transmembrane region" description="Helical" evidence="2">
    <location>
        <begin position="111"/>
        <end position="131"/>
    </location>
</feature>
<organism evidence="3 4">
    <name type="scientific">Segatella copri</name>
    <dbReference type="NCBI Taxonomy" id="165179"/>
    <lineage>
        <taxon>Bacteria</taxon>
        <taxon>Pseudomonadati</taxon>
        <taxon>Bacteroidota</taxon>
        <taxon>Bacteroidia</taxon>
        <taxon>Bacteroidales</taxon>
        <taxon>Prevotellaceae</taxon>
        <taxon>Segatella</taxon>
    </lineage>
</organism>
<dbReference type="RefSeq" id="WP_118254340.1">
    <property type="nucleotide sequence ID" value="NZ_QRKB01000009.1"/>
</dbReference>
<gene>
    <name evidence="3" type="ORF">DW192_05510</name>
</gene>
<keyword evidence="1" id="KW-0175">Coiled coil</keyword>
<feature type="coiled-coil region" evidence="1">
    <location>
        <begin position="3"/>
        <end position="33"/>
    </location>
</feature>
<dbReference type="SUPFAM" id="SSF103657">
    <property type="entry name" value="BAR/IMD domain-like"/>
    <property type="match status" value="1"/>
</dbReference>
<dbReference type="EMBL" id="QRKB01000009">
    <property type="protein sequence ID" value="RHH83667.1"/>
    <property type="molecule type" value="Genomic_DNA"/>
</dbReference>
<evidence type="ECO:0000313" key="3">
    <source>
        <dbReference type="EMBL" id="RHH83667.1"/>
    </source>
</evidence>
<name>A0A3R6EZZ4_9BACT</name>
<evidence type="ECO:0000313" key="4">
    <source>
        <dbReference type="Proteomes" id="UP000284548"/>
    </source>
</evidence>
<evidence type="ECO:0000256" key="2">
    <source>
        <dbReference type="SAM" id="Phobius"/>
    </source>
</evidence>
<keyword evidence="2" id="KW-0472">Membrane</keyword>
<evidence type="ECO:0000256" key="1">
    <source>
        <dbReference type="SAM" id="Coils"/>
    </source>
</evidence>
<keyword evidence="2" id="KW-0812">Transmembrane</keyword>
<proteinExistence type="predicted"/>
<keyword evidence="2" id="KW-1133">Transmembrane helix</keyword>
<sequence length="132" mass="14850">MIDQRINDSLKELEQSLKNLDSARKQVEKTIESYDGLHDSVSEYVAQLEKITTKVEELIVVVGTDYTQKVEEFDKDCKSIIESANSATQKLSEATDSFNNSLNKIEAKQNYSLIINVVLAIILGSIIVLFYS</sequence>
<comment type="caution">
    <text evidence="3">The sequence shown here is derived from an EMBL/GenBank/DDBJ whole genome shotgun (WGS) entry which is preliminary data.</text>
</comment>
<dbReference type="AlphaFoldDB" id="A0A3R6EZZ4"/>
<reference evidence="3 4" key="1">
    <citation type="submission" date="2018-08" db="EMBL/GenBank/DDBJ databases">
        <title>A genome reference for cultivated species of the human gut microbiota.</title>
        <authorList>
            <person name="Zou Y."/>
            <person name="Xue W."/>
            <person name="Luo G."/>
        </authorList>
    </citation>
    <scope>NUCLEOTIDE SEQUENCE [LARGE SCALE GENOMIC DNA]</scope>
    <source>
        <strain evidence="3 4">AM16-54</strain>
    </source>
</reference>
<dbReference type="Proteomes" id="UP000284548">
    <property type="component" value="Unassembled WGS sequence"/>
</dbReference>
<protein>
    <submittedName>
        <fullName evidence="3">Uncharacterized protein</fullName>
    </submittedName>
</protein>
<dbReference type="InterPro" id="IPR027267">
    <property type="entry name" value="AH/BAR_dom_sf"/>
</dbReference>